<accession>A0A9P4H5E7</accession>
<feature type="region of interest" description="Disordered" evidence="1">
    <location>
        <begin position="1"/>
        <end position="61"/>
    </location>
</feature>
<evidence type="ECO:0000256" key="1">
    <source>
        <dbReference type="SAM" id="MobiDB-lite"/>
    </source>
</evidence>
<reference evidence="2" key="1">
    <citation type="journal article" date="2020" name="Stud. Mycol.">
        <title>101 Dothideomycetes genomes: a test case for predicting lifestyles and emergence of pathogens.</title>
        <authorList>
            <person name="Haridas S."/>
            <person name="Albert R."/>
            <person name="Binder M."/>
            <person name="Bloem J."/>
            <person name="Labutti K."/>
            <person name="Salamov A."/>
            <person name="Andreopoulos B."/>
            <person name="Baker S."/>
            <person name="Barry K."/>
            <person name="Bills G."/>
            <person name="Bluhm B."/>
            <person name="Cannon C."/>
            <person name="Castanera R."/>
            <person name="Culley D."/>
            <person name="Daum C."/>
            <person name="Ezra D."/>
            <person name="Gonzalez J."/>
            <person name="Henrissat B."/>
            <person name="Kuo A."/>
            <person name="Liang C."/>
            <person name="Lipzen A."/>
            <person name="Lutzoni F."/>
            <person name="Magnuson J."/>
            <person name="Mondo S."/>
            <person name="Nolan M."/>
            <person name="Ohm R."/>
            <person name="Pangilinan J."/>
            <person name="Park H.-J."/>
            <person name="Ramirez L."/>
            <person name="Alfaro M."/>
            <person name="Sun H."/>
            <person name="Tritt A."/>
            <person name="Yoshinaga Y."/>
            <person name="Zwiers L.-H."/>
            <person name="Turgeon B."/>
            <person name="Goodwin S."/>
            <person name="Spatafora J."/>
            <person name="Crous P."/>
            <person name="Grigoriev I."/>
        </authorList>
    </citation>
    <scope>NUCLEOTIDE SEQUENCE</scope>
    <source>
        <strain evidence="2">CBS 110217</strain>
    </source>
</reference>
<evidence type="ECO:0000313" key="3">
    <source>
        <dbReference type="Proteomes" id="UP000799777"/>
    </source>
</evidence>
<protein>
    <submittedName>
        <fullName evidence="2">Uncharacterized protein</fullName>
    </submittedName>
</protein>
<dbReference type="EMBL" id="ML978219">
    <property type="protein sequence ID" value="KAF2027985.1"/>
    <property type="molecule type" value="Genomic_DNA"/>
</dbReference>
<gene>
    <name evidence="2" type="ORF">EK21DRAFT_114333</name>
</gene>
<proteinExistence type="predicted"/>
<sequence length="159" mass="17205">MSPPASAPNMSFDETPSSNARTGTPQGAKRDSTFAFEHQLPDPAAKRQERHPDPAKSARTSIKLTQTTLAEHNEQYDDLAASFDAEMNSRVVQNAGKGMGFDMKLDCYDQAAVGLMDWLDSRNTELRAHLLFKNPGDIAAMIQAASSFETALADATTVG</sequence>
<dbReference type="AlphaFoldDB" id="A0A9P4H5E7"/>
<feature type="compositionally biased region" description="Basic and acidic residues" evidence="1">
    <location>
        <begin position="44"/>
        <end position="56"/>
    </location>
</feature>
<dbReference type="OrthoDB" id="10531669at2759"/>
<name>A0A9P4H5E7_9PLEO</name>
<evidence type="ECO:0000313" key="2">
    <source>
        <dbReference type="EMBL" id="KAF2027985.1"/>
    </source>
</evidence>
<keyword evidence="3" id="KW-1185">Reference proteome</keyword>
<organism evidence="2 3">
    <name type="scientific">Setomelanomma holmii</name>
    <dbReference type="NCBI Taxonomy" id="210430"/>
    <lineage>
        <taxon>Eukaryota</taxon>
        <taxon>Fungi</taxon>
        <taxon>Dikarya</taxon>
        <taxon>Ascomycota</taxon>
        <taxon>Pezizomycotina</taxon>
        <taxon>Dothideomycetes</taxon>
        <taxon>Pleosporomycetidae</taxon>
        <taxon>Pleosporales</taxon>
        <taxon>Pleosporineae</taxon>
        <taxon>Phaeosphaeriaceae</taxon>
        <taxon>Setomelanomma</taxon>
    </lineage>
</organism>
<feature type="compositionally biased region" description="Polar residues" evidence="1">
    <location>
        <begin position="8"/>
        <end position="25"/>
    </location>
</feature>
<comment type="caution">
    <text evidence="2">The sequence shown here is derived from an EMBL/GenBank/DDBJ whole genome shotgun (WGS) entry which is preliminary data.</text>
</comment>
<dbReference type="Proteomes" id="UP000799777">
    <property type="component" value="Unassembled WGS sequence"/>
</dbReference>